<evidence type="ECO:0000256" key="6">
    <source>
        <dbReference type="ARBA" id="ARBA00022840"/>
    </source>
</evidence>
<comment type="catalytic activity">
    <reaction evidence="7">
        <text>L-threonyl-[protein] + ATP = O-phospho-L-threonyl-[protein] + ADP + H(+)</text>
        <dbReference type="Rhea" id="RHEA:46608"/>
        <dbReference type="Rhea" id="RHEA-COMP:11060"/>
        <dbReference type="Rhea" id="RHEA-COMP:11605"/>
        <dbReference type="ChEBI" id="CHEBI:15378"/>
        <dbReference type="ChEBI" id="CHEBI:30013"/>
        <dbReference type="ChEBI" id="CHEBI:30616"/>
        <dbReference type="ChEBI" id="CHEBI:61977"/>
        <dbReference type="ChEBI" id="CHEBI:456216"/>
        <dbReference type="EC" id="2.7.11.1"/>
    </reaction>
</comment>
<dbReference type="InterPro" id="IPR008271">
    <property type="entry name" value="Ser/Thr_kinase_AS"/>
</dbReference>
<feature type="region of interest" description="Disordered" evidence="9">
    <location>
        <begin position="351"/>
        <end position="400"/>
    </location>
</feature>
<comment type="catalytic activity">
    <reaction evidence="8">
        <text>L-seryl-[protein] + ATP = O-phospho-L-seryl-[protein] + ADP + H(+)</text>
        <dbReference type="Rhea" id="RHEA:17989"/>
        <dbReference type="Rhea" id="RHEA-COMP:9863"/>
        <dbReference type="Rhea" id="RHEA-COMP:11604"/>
        <dbReference type="ChEBI" id="CHEBI:15378"/>
        <dbReference type="ChEBI" id="CHEBI:29999"/>
        <dbReference type="ChEBI" id="CHEBI:30616"/>
        <dbReference type="ChEBI" id="CHEBI:83421"/>
        <dbReference type="ChEBI" id="CHEBI:456216"/>
        <dbReference type="EC" id="2.7.11.1"/>
    </reaction>
</comment>
<dbReference type="Pfam" id="PF00069">
    <property type="entry name" value="Pkinase"/>
    <property type="match status" value="1"/>
</dbReference>
<evidence type="ECO:0000256" key="8">
    <source>
        <dbReference type="ARBA" id="ARBA00048679"/>
    </source>
</evidence>
<dbReference type="Gene3D" id="1.10.510.10">
    <property type="entry name" value="Transferase(Phosphotransferase) domain 1"/>
    <property type="match status" value="1"/>
</dbReference>
<evidence type="ECO:0000256" key="2">
    <source>
        <dbReference type="ARBA" id="ARBA00022527"/>
    </source>
</evidence>
<keyword evidence="2" id="KW-0723">Serine/threonine-protein kinase</keyword>
<dbReference type="EC" id="2.7.11.1" evidence="1"/>
<reference evidence="11" key="2">
    <citation type="submission" date="2025-08" db="UniProtKB">
        <authorList>
            <consortium name="Ensembl"/>
        </authorList>
    </citation>
    <scope>IDENTIFICATION</scope>
    <source>
        <strain evidence="11">breed Abyssinian</strain>
    </source>
</reference>
<dbReference type="SUPFAM" id="SSF56112">
    <property type="entry name" value="Protein kinase-like (PK-like)"/>
    <property type="match status" value="1"/>
</dbReference>
<evidence type="ECO:0000256" key="9">
    <source>
        <dbReference type="SAM" id="MobiDB-lite"/>
    </source>
</evidence>
<keyword evidence="3" id="KW-0808">Transferase</keyword>
<dbReference type="Proteomes" id="UP000823872">
    <property type="component" value="Chromosome F2"/>
</dbReference>
<keyword evidence="12" id="KW-1185">Reference proteome</keyword>
<keyword evidence="6" id="KW-0067">ATP-binding</keyword>
<dbReference type="PANTHER" id="PTHR24346">
    <property type="entry name" value="MAP/MICROTUBULE AFFINITY-REGULATING KINASE"/>
    <property type="match status" value="1"/>
</dbReference>
<accession>A0ABI7VT69</accession>
<evidence type="ECO:0000259" key="10">
    <source>
        <dbReference type="PROSITE" id="PS50011"/>
    </source>
</evidence>
<evidence type="ECO:0000256" key="1">
    <source>
        <dbReference type="ARBA" id="ARBA00012513"/>
    </source>
</evidence>
<dbReference type="PROSITE" id="PS50011">
    <property type="entry name" value="PROTEIN_KINASE_DOM"/>
    <property type="match status" value="1"/>
</dbReference>
<protein>
    <recommendedName>
        <fullName evidence="1">non-specific serine/threonine protein kinase</fullName>
        <ecNumber evidence="1">2.7.11.1</ecNumber>
    </recommendedName>
</protein>
<evidence type="ECO:0000256" key="7">
    <source>
        <dbReference type="ARBA" id="ARBA00047899"/>
    </source>
</evidence>
<evidence type="ECO:0000256" key="5">
    <source>
        <dbReference type="ARBA" id="ARBA00022777"/>
    </source>
</evidence>
<reference evidence="11 12" key="1">
    <citation type="submission" date="2021-02" db="EMBL/GenBank/DDBJ databases">
        <title>Safari Cat Assemblies.</title>
        <authorList>
            <person name="Bredemeyer K.R."/>
            <person name="Murphy W.J."/>
        </authorList>
    </citation>
    <scope>NUCLEOTIDE SEQUENCE [LARGE SCALE GENOMIC DNA]</scope>
</reference>
<dbReference type="PANTHER" id="PTHR24346:SF84">
    <property type="entry name" value="TESTIS SPECIFIC SERINE KINASE 5"/>
    <property type="match status" value="1"/>
</dbReference>
<sequence>VKGSARRKLGQRNFMEQVRECRDNGYLLSSRKIGSGAFSKVYLACATCERMQHAKLASDPRGKHHAMVRWIISTAEAPVEFSQKFLPREISSLNATYKHLNVVQLYETYQNSQRSYLVLELAARGDLLEHINWVSERRCSPGLDEEEARRLFWQLVSAVAHCRSSGIVHRDLKCENTLLDDRGLLKLTYFGFASHWGLKSSLPSTFCGSVAYTAPEILMSKYNGEQADLWSLGIILYAMVTGKLPFKEHQTHRMLHLMHHGPIFRLGMSPECRDLIRGLLQLRPCARLGLQQLAAHCWMLPATHALSGTTLRMPPGRVGALGRGCGQVAGPSAPLLIPHCCQLRRSQLSLSTRSPAETRSLRGGAPGTASGPPPGPQRPTQEVQALPSWGSGARGQPAWG</sequence>
<organism evidence="11 12">
    <name type="scientific">Felis catus</name>
    <name type="common">Cat</name>
    <name type="synonym">Felis silvestris catus</name>
    <dbReference type="NCBI Taxonomy" id="9685"/>
    <lineage>
        <taxon>Eukaryota</taxon>
        <taxon>Metazoa</taxon>
        <taxon>Chordata</taxon>
        <taxon>Craniata</taxon>
        <taxon>Vertebrata</taxon>
        <taxon>Euteleostomi</taxon>
        <taxon>Mammalia</taxon>
        <taxon>Eutheria</taxon>
        <taxon>Laurasiatheria</taxon>
        <taxon>Carnivora</taxon>
        <taxon>Feliformia</taxon>
        <taxon>Felidae</taxon>
        <taxon>Felinae</taxon>
        <taxon>Felis</taxon>
    </lineage>
</organism>
<dbReference type="Ensembl" id="ENSFCTT00005002412.1">
    <property type="protein sequence ID" value="ENSFCTP00005001405.1"/>
    <property type="gene ID" value="ENSFCTG00005000920.1"/>
</dbReference>
<evidence type="ECO:0000256" key="3">
    <source>
        <dbReference type="ARBA" id="ARBA00022679"/>
    </source>
</evidence>
<keyword evidence="5" id="KW-0418">Kinase</keyword>
<dbReference type="InterPro" id="IPR000719">
    <property type="entry name" value="Prot_kinase_dom"/>
</dbReference>
<reference evidence="11" key="3">
    <citation type="submission" date="2025-09" db="UniProtKB">
        <authorList>
            <consortium name="Ensembl"/>
        </authorList>
    </citation>
    <scope>IDENTIFICATION</scope>
    <source>
        <strain evidence="11">breed Abyssinian</strain>
    </source>
</reference>
<evidence type="ECO:0000256" key="4">
    <source>
        <dbReference type="ARBA" id="ARBA00022741"/>
    </source>
</evidence>
<proteinExistence type="predicted"/>
<evidence type="ECO:0000313" key="11">
    <source>
        <dbReference type="Ensembl" id="ENSFCTP00005001405.1"/>
    </source>
</evidence>
<name>A0ABI7VT69_FELCA</name>
<keyword evidence="4" id="KW-0547">Nucleotide-binding</keyword>
<dbReference type="GeneTree" id="ENSGT00940000163790"/>
<feature type="domain" description="Protein kinase" evidence="10">
    <location>
        <begin position="27"/>
        <end position="299"/>
    </location>
</feature>
<dbReference type="InterPro" id="IPR011009">
    <property type="entry name" value="Kinase-like_dom_sf"/>
</dbReference>
<evidence type="ECO:0000313" key="12">
    <source>
        <dbReference type="Proteomes" id="UP000823872"/>
    </source>
</evidence>
<dbReference type="SMART" id="SM00220">
    <property type="entry name" value="S_TKc"/>
    <property type="match status" value="1"/>
</dbReference>
<dbReference type="PROSITE" id="PS00108">
    <property type="entry name" value="PROTEIN_KINASE_ST"/>
    <property type="match status" value="1"/>
</dbReference>